<dbReference type="Gene3D" id="3.10.180.10">
    <property type="entry name" value="2,3-Dihydroxybiphenyl 1,2-Dioxygenase, domain 1"/>
    <property type="match status" value="1"/>
</dbReference>
<evidence type="ECO:0000313" key="3">
    <source>
        <dbReference type="Proteomes" id="UP000019151"/>
    </source>
</evidence>
<dbReference type="eggNOG" id="COG0346">
    <property type="taxonomic scope" value="Bacteria"/>
</dbReference>
<dbReference type="InParanoid" id="W0RFK0"/>
<dbReference type="EMBL" id="CP007128">
    <property type="protein sequence ID" value="AHG88168.1"/>
    <property type="molecule type" value="Genomic_DNA"/>
</dbReference>
<dbReference type="KEGG" id="gba:J421_0631"/>
<dbReference type="InterPro" id="IPR037523">
    <property type="entry name" value="VOC_core"/>
</dbReference>
<dbReference type="InterPro" id="IPR029068">
    <property type="entry name" value="Glyas_Bleomycin-R_OHBP_Dase"/>
</dbReference>
<proteinExistence type="predicted"/>
<evidence type="ECO:0000313" key="2">
    <source>
        <dbReference type="EMBL" id="AHG88168.1"/>
    </source>
</evidence>
<dbReference type="InterPro" id="IPR051332">
    <property type="entry name" value="Fosfomycin_Res_Enzymes"/>
</dbReference>
<dbReference type="PANTHER" id="PTHR36113">
    <property type="entry name" value="LYASE, PUTATIVE-RELATED-RELATED"/>
    <property type="match status" value="1"/>
</dbReference>
<dbReference type="HOGENOM" id="CLU_046006_16_0_0"/>
<dbReference type="AlphaFoldDB" id="W0RFK0"/>
<name>W0RFK0_9BACT</name>
<reference evidence="2 3" key="1">
    <citation type="journal article" date="2014" name="Genome Announc.">
        <title>Genome Sequence and Methylome of Soil Bacterium Gemmatirosa kalamazoonensis KBS708T, a Member of the Rarely Cultivated Gemmatimonadetes Phylum.</title>
        <authorList>
            <person name="Debruyn J.M."/>
            <person name="Radosevich M."/>
            <person name="Wommack K.E."/>
            <person name="Polson S.W."/>
            <person name="Hauser L.J."/>
            <person name="Fawaz M.N."/>
            <person name="Korlach J."/>
            <person name="Tsai Y.C."/>
        </authorList>
    </citation>
    <scope>NUCLEOTIDE SEQUENCE [LARGE SCALE GENOMIC DNA]</scope>
    <source>
        <strain evidence="2 3">KBS708</strain>
    </source>
</reference>
<dbReference type="InterPro" id="IPR004360">
    <property type="entry name" value="Glyas_Fos-R_dOase_dom"/>
</dbReference>
<gene>
    <name evidence="2" type="ORF">J421_0631</name>
</gene>
<keyword evidence="3" id="KW-1185">Reference proteome</keyword>
<dbReference type="SUPFAM" id="SSF54593">
    <property type="entry name" value="Glyoxalase/Bleomycin resistance protein/Dihydroxybiphenyl dioxygenase"/>
    <property type="match status" value="1"/>
</dbReference>
<sequence>MTRLEHTALWTRDLERARAFYERWFGATAGAPYASATTRGFRSYFVTFPDGGARLELMTVPELADAAGAPAVGWAHVALSLGSREAVDALAARMAAAGVPVVSAPRTTGDGYYEAVVRDPDGNLVEIVA</sequence>
<protein>
    <submittedName>
        <fullName evidence="2">Glyoxalase-like domain protein</fullName>
    </submittedName>
</protein>
<dbReference type="PANTHER" id="PTHR36113:SF1">
    <property type="entry name" value="GLYOXALASE_BLEOMYCIN RESISTANCE PROTEIN_DIOXYGENASE"/>
    <property type="match status" value="1"/>
</dbReference>
<dbReference type="Pfam" id="PF00903">
    <property type="entry name" value="Glyoxalase"/>
    <property type="match status" value="1"/>
</dbReference>
<dbReference type="OrthoDB" id="9789012at2"/>
<accession>W0RFK0</accession>
<dbReference type="PATRIC" id="fig|861299.3.peg.644"/>
<dbReference type="STRING" id="861299.J421_0631"/>
<dbReference type="PROSITE" id="PS51819">
    <property type="entry name" value="VOC"/>
    <property type="match status" value="1"/>
</dbReference>
<dbReference type="FunCoup" id="W0RFK0">
    <property type="interactions" value="31"/>
</dbReference>
<feature type="domain" description="VOC" evidence="1">
    <location>
        <begin position="3"/>
        <end position="129"/>
    </location>
</feature>
<dbReference type="RefSeq" id="WP_025409714.1">
    <property type="nucleotide sequence ID" value="NZ_CP007128.1"/>
</dbReference>
<organism evidence="2 3">
    <name type="scientific">Gemmatirosa kalamazoonensis</name>
    <dbReference type="NCBI Taxonomy" id="861299"/>
    <lineage>
        <taxon>Bacteria</taxon>
        <taxon>Pseudomonadati</taxon>
        <taxon>Gemmatimonadota</taxon>
        <taxon>Gemmatimonadia</taxon>
        <taxon>Gemmatimonadales</taxon>
        <taxon>Gemmatimonadaceae</taxon>
        <taxon>Gemmatirosa</taxon>
    </lineage>
</organism>
<dbReference type="Proteomes" id="UP000019151">
    <property type="component" value="Chromosome"/>
</dbReference>
<evidence type="ECO:0000259" key="1">
    <source>
        <dbReference type="PROSITE" id="PS51819"/>
    </source>
</evidence>